<comment type="caution">
    <text evidence="1">The sequence shown here is derived from an EMBL/GenBank/DDBJ whole genome shotgun (WGS) entry which is preliminary data.</text>
</comment>
<evidence type="ECO:0000313" key="1">
    <source>
        <dbReference type="EMBL" id="CAK7338688.1"/>
    </source>
</evidence>
<organism evidence="1 2">
    <name type="scientific">Dovyalis caffra</name>
    <dbReference type="NCBI Taxonomy" id="77055"/>
    <lineage>
        <taxon>Eukaryota</taxon>
        <taxon>Viridiplantae</taxon>
        <taxon>Streptophyta</taxon>
        <taxon>Embryophyta</taxon>
        <taxon>Tracheophyta</taxon>
        <taxon>Spermatophyta</taxon>
        <taxon>Magnoliopsida</taxon>
        <taxon>eudicotyledons</taxon>
        <taxon>Gunneridae</taxon>
        <taxon>Pentapetalae</taxon>
        <taxon>rosids</taxon>
        <taxon>fabids</taxon>
        <taxon>Malpighiales</taxon>
        <taxon>Salicaceae</taxon>
        <taxon>Flacourtieae</taxon>
        <taxon>Dovyalis</taxon>
    </lineage>
</organism>
<gene>
    <name evidence="1" type="ORF">DCAF_LOCUS13736</name>
</gene>
<reference evidence="1 2" key="1">
    <citation type="submission" date="2024-01" db="EMBL/GenBank/DDBJ databases">
        <authorList>
            <person name="Waweru B."/>
        </authorList>
    </citation>
    <scope>NUCLEOTIDE SEQUENCE [LARGE SCALE GENOMIC DNA]</scope>
</reference>
<sequence length="152" mass="17062">MEYGCVVLSQSREDSCSPKDSSQAATTESFSKVAAGLSRYFKDIIITLSTRSELVTFVDLHNMLLDYEFLHKEFDSASLSLLKAFCPLHHLPTTPKKWVTISLLVKVETFKVGDVIDTTITTSPLTMLTLHDHGFHHNQKFNANSIPFGIIR</sequence>
<accession>A0AAV1RRL2</accession>
<dbReference type="Proteomes" id="UP001314170">
    <property type="component" value="Unassembled WGS sequence"/>
</dbReference>
<dbReference type="AlphaFoldDB" id="A0AAV1RRL2"/>
<protein>
    <submittedName>
        <fullName evidence="1">Uncharacterized protein</fullName>
    </submittedName>
</protein>
<proteinExistence type="predicted"/>
<dbReference type="EMBL" id="CAWUPB010001156">
    <property type="protein sequence ID" value="CAK7338688.1"/>
    <property type="molecule type" value="Genomic_DNA"/>
</dbReference>
<keyword evidence="2" id="KW-1185">Reference proteome</keyword>
<name>A0AAV1RRL2_9ROSI</name>
<evidence type="ECO:0000313" key="2">
    <source>
        <dbReference type="Proteomes" id="UP001314170"/>
    </source>
</evidence>